<keyword evidence="2" id="KW-1185">Reference proteome</keyword>
<sequence length="157" mass="17825">MAAYYPPAGFNFRVEFEFLAGETQDIHFQEVSGLAAEITTEELVEGGENRFNHRLPTRAKYANLILKRGLLTDSKLIDWITHAVENLEANPGVAGQEPTSVYVTLLNEEQKPVADTYSFVRAWPVKWSVSDFKAMDNSLVIETLELSYQYFEKTKLS</sequence>
<organism evidence="1 2">
    <name type="scientific">Thalassomonas actiniarum</name>
    <dbReference type="NCBI Taxonomy" id="485447"/>
    <lineage>
        <taxon>Bacteria</taxon>
        <taxon>Pseudomonadati</taxon>
        <taxon>Pseudomonadota</taxon>
        <taxon>Gammaproteobacteria</taxon>
        <taxon>Alteromonadales</taxon>
        <taxon>Colwelliaceae</taxon>
        <taxon>Thalassomonas</taxon>
    </lineage>
</organism>
<dbReference type="GO" id="GO:0005198">
    <property type="term" value="F:structural molecule activity"/>
    <property type="evidence" value="ECO:0007669"/>
    <property type="project" value="InterPro"/>
</dbReference>
<dbReference type="PANTHER" id="PTHR38009">
    <property type="entry name" value="CONSERVED HYPOTHETICAL PHAGE TAIL PROTEIN"/>
    <property type="match status" value="1"/>
</dbReference>
<gene>
    <name evidence="1" type="ORF">SG35_015215</name>
</gene>
<dbReference type="EMBL" id="CP059735">
    <property type="protein sequence ID" value="WDD96727.1"/>
    <property type="molecule type" value="Genomic_DNA"/>
</dbReference>
<dbReference type="KEGG" id="tact:SG35_015215"/>
<dbReference type="Proteomes" id="UP000032568">
    <property type="component" value="Chromosome"/>
</dbReference>
<name>A0AAF0BZT3_9GAMM</name>
<dbReference type="AlphaFoldDB" id="A0AAF0BZT3"/>
<reference evidence="1 2" key="2">
    <citation type="journal article" date="2022" name="Mar. Drugs">
        <title>Bioassay-Guided Fractionation Leads to the Detection of Cholic Acid Generated by the Rare Thalassomonas sp.</title>
        <authorList>
            <person name="Pheiffer F."/>
            <person name="Schneider Y.K."/>
            <person name="Hansen E.H."/>
            <person name="Andersen J.H."/>
            <person name="Isaksson J."/>
            <person name="Busche T."/>
            <person name="R C."/>
            <person name="Kalinowski J."/>
            <person name="Zyl L.V."/>
            <person name="Trindade M."/>
        </authorList>
    </citation>
    <scope>NUCLEOTIDE SEQUENCE [LARGE SCALE GENOMIC DNA]</scope>
    <source>
        <strain evidence="1 2">A5K-106</strain>
    </source>
</reference>
<evidence type="ECO:0000313" key="2">
    <source>
        <dbReference type="Proteomes" id="UP000032568"/>
    </source>
</evidence>
<accession>A0AAF0BZT3</accession>
<dbReference type="InterPro" id="IPR011747">
    <property type="entry name" value="CHP02241"/>
</dbReference>
<proteinExistence type="predicted"/>
<dbReference type="InterPro" id="IPR010667">
    <property type="entry name" value="Phage_T4_Gp19"/>
</dbReference>
<reference evidence="1 2" key="1">
    <citation type="journal article" date="2015" name="Genome Announc.">
        <title>Draft Genome Sequences of Marine Isolates of Thalassomonas viridans and Thalassomonas actiniarum.</title>
        <authorList>
            <person name="Olonade I."/>
            <person name="van Zyl L.J."/>
            <person name="Trindade M."/>
        </authorList>
    </citation>
    <scope>NUCLEOTIDE SEQUENCE [LARGE SCALE GENOMIC DNA]</scope>
    <source>
        <strain evidence="1 2">A5K-106</strain>
    </source>
</reference>
<dbReference type="PANTHER" id="PTHR38009:SF1">
    <property type="entry name" value="CONSERVED HYPOTHETICAL PHAGE TAIL PROTEIN"/>
    <property type="match status" value="1"/>
</dbReference>
<evidence type="ECO:0000313" key="1">
    <source>
        <dbReference type="EMBL" id="WDD96727.1"/>
    </source>
</evidence>
<protein>
    <submittedName>
        <fullName evidence="1">Phage tail protein</fullName>
    </submittedName>
</protein>
<dbReference type="RefSeq" id="WP_044834912.1">
    <property type="nucleotide sequence ID" value="NZ_CP059735.1"/>
</dbReference>
<dbReference type="NCBIfam" id="TIGR02241">
    <property type="entry name" value="conserved hypothetical phage tail region protein"/>
    <property type="match status" value="1"/>
</dbReference>
<dbReference type="Pfam" id="PF06841">
    <property type="entry name" value="Phage_T4_gp19"/>
    <property type="match status" value="1"/>
</dbReference>